<proteinExistence type="predicted"/>
<evidence type="ECO:0000256" key="3">
    <source>
        <dbReference type="ARBA" id="ARBA00022574"/>
    </source>
</evidence>
<evidence type="ECO:0000313" key="7">
    <source>
        <dbReference type="Proteomes" id="UP001633002"/>
    </source>
</evidence>
<keyword evidence="4" id="KW-0677">Repeat</keyword>
<evidence type="ECO:0000256" key="5">
    <source>
        <dbReference type="SAM" id="MobiDB-lite"/>
    </source>
</evidence>
<dbReference type="Proteomes" id="UP001633002">
    <property type="component" value="Unassembled WGS sequence"/>
</dbReference>
<evidence type="ECO:0000256" key="1">
    <source>
        <dbReference type="ARBA" id="ARBA00004496"/>
    </source>
</evidence>
<dbReference type="Gene3D" id="2.130.10.10">
    <property type="entry name" value="YVTN repeat-like/Quinoprotein amine dehydrogenase"/>
    <property type="match status" value="2"/>
</dbReference>
<feature type="region of interest" description="Disordered" evidence="5">
    <location>
        <begin position="95"/>
        <end position="114"/>
    </location>
</feature>
<organism evidence="6 7">
    <name type="scientific">Riccia sorocarpa</name>
    <dbReference type="NCBI Taxonomy" id="122646"/>
    <lineage>
        <taxon>Eukaryota</taxon>
        <taxon>Viridiplantae</taxon>
        <taxon>Streptophyta</taxon>
        <taxon>Embryophyta</taxon>
        <taxon>Marchantiophyta</taxon>
        <taxon>Marchantiopsida</taxon>
        <taxon>Marchantiidae</taxon>
        <taxon>Marchantiales</taxon>
        <taxon>Ricciaceae</taxon>
        <taxon>Riccia</taxon>
    </lineage>
</organism>
<dbReference type="PANTHER" id="PTHR12442:SF5">
    <property type="entry name" value="DYNEIN AXONEMAL INTERMEDIATE CHAIN 3"/>
    <property type="match status" value="1"/>
</dbReference>
<comment type="caution">
    <text evidence="6">The sequence shown here is derived from an EMBL/GenBank/DDBJ whole genome shotgun (WGS) entry which is preliminary data.</text>
</comment>
<reference evidence="6 7" key="1">
    <citation type="submission" date="2024-09" db="EMBL/GenBank/DDBJ databases">
        <title>Chromosome-scale assembly of Riccia sorocarpa.</title>
        <authorList>
            <person name="Paukszto L."/>
        </authorList>
    </citation>
    <scope>NUCLEOTIDE SEQUENCE [LARGE SCALE GENOMIC DNA]</scope>
    <source>
        <strain evidence="6">LP-2024</strain>
        <tissue evidence="6">Aerial parts of the thallus</tissue>
    </source>
</reference>
<gene>
    <name evidence="6" type="ORF">R1sor_020305</name>
</gene>
<comment type="subcellular location">
    <subcellularLocation>
        <location evidence="1">Cytoplasm</location>
    </subcellularLocation>
</comment>
<dbReference type="EMBL" id="JBJQOH010000001">
    <property type="protein sequence ID" value="KAL3702283.1"/>
    <property type="molecule type" value="Genomic_DNA"/>
</dbReference>
<dbReference type="InterPro" id="IPR050687">
    <property type="entry name" value="Dynein_IC"/>
</dbReference>
<feature type="compositionally biased region" description="Low complexity" evidence="5">
    <location>
        <begin position="7"/>
        <end position="27"/>
    </location>
</feature>
<dbReference type="AlphaFoldDB" id="A0ABD3IEX6"/>
<feature type="region of interest" description="Disordered" evidence="5">
    <location>
        <begin position="1"/>
        <end position="27"/>
    </location>
</feature>
<dbReference type="SMART" id="SM00320">
    <property type="entry name" value="WD40"/>
    <property type="match status" value="4"/>
</dbReference>
<keyword evidence="3" id="KW-0853">WD repeat</keyword>
<dbReference type="PANTHER" id="PTHR12442">
    <property type="entry name" value="DYNEIN INTERMEDIATE CHAIN"/>
    <property type="match status" value="1"/>
</dbReference>
<keyword evidence="2" id="KW-0963">Cytoplasm</keyword>
<dbReference type="GO" id="GO:0005737">
    <property type="term" value="C:cytoplasm"/>
    <property type="evidence" value="ECO:0007669"/>
    <property type="project" value="UniProtKB-SubCell"/>
</dbReference>
<protein>
    <submittedName>
        <fullName evidence="6">Uncharacterized protein</fullName>
    </submittedName>
</protein>
<dbReference type="Pfam" id="PF00400">
    <property type="entry name" value="WD40"/>
    <property type="match status" value="1"/>
</dbReference>
<dbReference type="SUPFAM" id="SSF50978">
    <property type="entry name" value="WD40 repeat-like"/>
    <property type="match status" value="1"/>
</dbReference>
<accession>A0ABD3IEX6</accession>
<evidence type="ECO:0000313" key="6">
    <source>
        <dbReference type="EMBL" id="KAL3702283.1"/>
    </source>
</evidence>
<evidence type="ECO:0000256" key="4">
    <source>
        <dbReference type="ARBA" id="ARBA00022737"/>
    </source>
</evidence>
<name>A0ABD3IEX6_9MARC</name>
<feature type="compositionally biased region" description="Pro residues" evidence="5">
    <location>
        <begin position="104"/>
        <end position="113"/>
    </location>
</feature>
<keyword evidence="7" id="KW-1185">Reference proteome</keyword>
<sequence>MATSTVEPSAAEVTPPAATAAAETQPPASVDAVGMVSASVPDVTPTSMTSTPVLQTDAPSLAVTDQAGSPATGGAIPPATRDLSLSALDIPIPSVASVGQKKGPTPPPTPPPEIVKEPAKHPQGVFSLYLKQDTALSIGLDRDEAKHESLHLVPTQKVFQDIKTRGTGSEFYPLKGQLQNYWEPNFTFRFINDDRYLNNDNFEIYATYDAREKLLTDIAEAIAIKEELEGPRVWKCLGSDVEVEAENMKDARPPVRYVDALQQNEVMDLYEDDFATFADEDYQLGDKTTTAVTEYQSFSDITYGRSKMVSAVDWMPGRNGIVAAAISDSKSFDERMQTAGKPSDSYVLVWSFLDPIHPQMALESPSDVFCMRFNPVHPMLIAGGCYNGQVILWDLTAAQDTVDRRHKRQLEDKSESGNKKTSEKAVLVLMNLLSSARHSHSSIVSDIHWLPEDFQMSVKGQMVGNRGLTNFLASVSADGKVTFWDVTSKAEPELNPEWSDERKAAAVEGEKYKWKPVVEIVLASLDPIKQVGPLKVAIHGLAGGGTQFYCSTEFGEILSADVTSPSGDNIKSISQCHYGPVRALLASPFYKTVLLSVGIWTFALWKDSVKEPIFVSRCAEGYLTTGCWSPTRPAVIYIGLIDGTIEVWDLLDHSHQPSMIATVCSCQLTVMEFWRISCKLIIALQQVLFWHAVSYS</sequence>
<dbReference type="InterPro" id="IPR001680">
    <property type="entry name" value="WD40_rpt"/>
</dbReference>
<evidence type="ECO:0000256" key="2">
    <source>
        <dbReference type="ARBA" id="ARBA00022490"/>
    </source>
</evidence>
<dbReference type="InterPro" id="IPR036322">
    <property type="entry name" value="WD40_repeat_dom_sf"/>
</dbReference>
<dbReference type="InterPro" id="IPR015943">
    <property type="entry name" value="WD40/YVTN_repeat-like_dom_sf"/>
</dbReference>